<dbReference type="CDD" id="cd01832">
    <property type="entry name" value="SGNH_hydrolase_like_1"/>
    <property type="match status" value="1"/>
</dbReference>
<dbReference type="AlphaFoldDB" id="A0A1G8I644"/>
<dbReference type="RefSeq" id="WP_090930852.1">
    <property type="nucleotide sequence ID" value="NZ_FNDJ01000004.1"/>
</dbReference>
<dbReference type="SUPFAM" id="SSF52266">
    <property type="entry name" value="SGNH hydrolase"/>
    <property type="match status" value="1"/>
</dbReference>
<evidence type="ECO:0000259" key="2">
    <source>
        <dbReference type="Pfam" id="PF13472"/>
    </source>
</evidence>
<dbReference type="InterPro" id="IPR013830">
    <property type="entry name" value="SGNH_hydro"/>
</dbReference>
<evidence type="ECO:0000256" key="1">
    <source>
        <dbReference type="SAM" id="MobiDB-lite"/>
    </source>
</evidence>
<sequence>MTAPLRLAALGDSVTAGIGDPVPGRGWTGLLAGALGAYGRVELSNLATCGARSVDVAREQLPQALDLRPAVTTLLVGVNDTLRGRFDPPGIARDLEQVVTELGRAGSLVVTTTLPDPGLLLRVPDAFRRPLARRVRLINDIVTALAERHHTVHLDLAGNPALYDARLWSMDRLHPNERGHRMLARLAAARLDTHGLPGRLPDLEAVLPEPTPWKSIPLGIAAATGWLTRRCFDFLPTFAVLVAKELWRPRPDQRVDQEFAWRNPAGQPTVANGWDESPYEGRHSDRIVPATGERGHQLRLPRP</sequence>
<keyword evidence="4" id="KW-1185">Reference proteome</keyword>
<feature type="domain" description="SGNH hydrolase-type esterase" evidence="2">
    <location>
        <begin position="9"/>
        <end position="181"/>
    </location>
</feature>
<dbReference type="Proteomes" id="UP000199202">
    <property type="component" value="Unassembled WGS sequence"/>
</dbReference>
<dbReference type="Pfam" id="PF13472">
    <property type="entry name" value="Lipase_GDSL_2"/>
    <property type="match status" value="1"/>
</dbReference>
<name>A0A1G8I644_9ACTN</name>
<dbReference type="STRING" id="633440.SAMN05421869_104388"/>
<gene>
    <name evidence="3" type="ORF">SAMN05421869_104388</name>
</gene>
<accession>A0A1G8I644</accession>
<dbReference type="OrthoDB" id="3465773at2"/>
<dbReference type="InterPro" id="IPR053140">
    <property type="entry name" value="GDSL_Rv0518-like"/>
</dbReference>
<feature type="region of interest" description="Disordered" evidence="1">
    <location>
        <begin position="261"/>
        <end position="303"/>
    </location>
</feature>
<proteinExistence type="predicted"/>
<evidence type="ECO:0000313" key="4">
    <source>
        <dbReference type="Proteomes" id="UP000199202"/>
    </source>
</evidence>
<dbReference type="EMBL" id="FNDJ01000004">
    <property type="protein sequence ID" value="SDI14426.1"/>
    <property type="molecule type" value="Genomic_DNA"/>
</dbReference>
<dbReference type="Gene3D" id="3.40.50.1110">
    <property type="entry name" value="SGNH hydrolase"/>
    <property type="match status" value="1"/>
</dbReference>
<organism evidence="3 4">
    <name type="scientific">Nonomuraea jiangxiensis</name>
    <dbReference type="NCBI Taxonomy" id="633440"/>
    <lineage>
        <taxon>Bacteria</taxon>
        <taxon>Bacillati</taxon>
        <taxon>Actinomycetota</taxon>
        <taxon>Actinomycetes</taxon>
        <taxon>Streptosporangiales</taxon>
        <taxon>Streptosporangiaceae</taxon>
        <taxon>Nonomuraea</taxon>
    </lineage>
</organism>
<dbReference type="PANTHER" id="PTHR43784">
    <property type="entry name" value="GDSL-LIKE LIPASE/ACYLHYDROLASE, PUTATIVE (AFU_ORTHOLOGUE AFUA_2G00820)-RELATED"/>
    <property type="match status" value="1"/>
</dbReference>
<protein>
    <submittedName>
        <fullName evidence="3">Lysophospholipase L1</fullName>
    </submittedName>
</protein>
<evidence type="ECO:0000313" key="3">
    <source>
        <dbReference type="EMBL" id="SDI14426.1"/>
    </source>
</evidence>
<dbReference type="InterPro" id="IPR036514">
    <property type="entry name" value="SGNH_hydro_sf"/>
</dbReference>
<dbReference type="PANTHER" id="PTHR43784:SF2">
    <property type="entry name" value="GDSL-LIKE LIPASE_ACYLHYDROLASE, PUTATIVE (AFU_ORTHOLOGUE AFUA_2G00820)-RELATED"/>
    <property type="match status" value="1"/>
</dbReference>
<reference evidence="3 4" key="1">
    <citation type="submission" date="2016-10" db="EMBL/GenBank/DDBJ databases">
        <authorList>
            <person name="de Groot N.N."/>
        </authorList>
    </citation>
    <scope>NUCLEOTIDE SEQUENCE [LARGE SCALE GENOMIC DNA]</scope>
    <source>
        <strain evidence="3 4">CGMCC 4.6533</strain>
    </source>
</reference>